<organism evidence="1 3">
    <name type="scientific">Puccinia coronata f. sp. avenae</name>
    <dbReference type="NCBI Taxonomy" id="200324"/>
    <lineage>
        <taxon>Eukaryota</taxon>
        <taxon>Fungi</taxon>
        <taxon>Dikarya</taxon>
        <taxon>Basidiomycota</taxon>
        <taxon>Pucciniomycotina</taxon>
        <taxon>Pucciniomycetes</taxon>
        <taxon>Pucciniales</taxon>
        <taxon>Pucciniaceae</taxon>
        <taxon>Puccinia</taxon>
    </lineage>
</organism>
<dbReference type="Proteomes" id="UP000235388">
    <property type="component" value="Unassembled WGS sequence"/>
</dbReference>
<evidence type="ECO:0000313" key="2">
    <source>
        <dbReference type="EMBL" id="PLW47968.1"/>
    </source>
</evidence>
<evidence type="ECO:0000313" key="1">
    <source>
        <dbReference type="EMBL" id="PLW30097.1"/>
    </source>
</evidence>
<dbReference type="EMBL" id="PGCJ01000106">
    <property type="protein sequence ID" value="PLW47968.1"/>
    <property type="molecule type" value="Genomic_DNA"/>
</dbReference>
<protein>
    <submittedName>
        <fullName evidence="1">Uncharacterized protein</fullName>
    </submittedName>
</protein>
<proteinExistence type="predicted"/>
<evidence type="ECO:0000313" key="3">
    <source>
        <dbReference type="Proteomes" id="UP000235388"/>
    </source>
</evidence>
<dbReference type="AlphaFoldDB" id="A0A2N5TXB0"/>
<sequence length="157" mass="17785">MPISTDIKLFNERIRGNELGTSKTLSLPDDRGFTFFSDGDTREWKAMNSSEKKLHCRVKKLGSRNWESTRTIPPHSTVSFGLPSKKTILVQYSHHPFPHNKPDSLAKLSNTSKEELHARRHLSLKKPREQELSNYISRTIGSLASSSCTAVVPRALR</sequence>
<reference evidence="1 3" key="1">
    <citation type="submission" date="2017-11" db="EMBL/GenBank/DDBJ databases">
        <title>De novo assembly and phasing of dikaryotic genomes from two isolates of Puccinia coronata f. sp. avenae, the causal agent of oat crown rust.</title>
        <authorList>
            <person name="Miller M.E."/>
            <person name="Zhang Y."/>
            <person name="Omidvar V."/>
            <person name="Sperschneider J."/>
            <person name="Schwessinger B."/>
            <person name="Raley C."/>
            <person name="Palmer J.M."/>
            <person name="Garnica D."/>
            <person name="Upadhyaya N."/>
            <person name="Rathjen J."/>
            <person name="Taylor J.M."/>
            <person name="Park R.F."/>
            <person name="Dodds P.N."/>
            <person name="Hirsch C.D."/>
            <person name="Kianian S.F."/>
            <person name="Figueroa M."/>
        </authorList>
    </citation>
    <scope>NUCLEOTIDE SEQUENCE [LARGE SCALE GENOMIC DNA]</scope>
    <source>
        <strain evidence="1">12NC29</strain>
    </source>
</reference>
<name>A0A2N5TXB0_9BASI</name>
<gene>
    <name evidence="2" type="ORF">PCANC_09413</name>
    <name evidence="1" type="ORF">PCANC_23928</name>
</gene>
<keyword evidence="3" id="KW-1185">Reference proteome</keyword>
<accession>A0A2N5TXB0</accession>
<comment type="caution">
    <text evidence="1">The sequence shown here is derived from an EMBL/GenBank/DDBJ whole genome shotgun (WGS) entry which is preliminary data.</text>
</comment>
<dbReference type="EMBL" id="PGCJ01000389">
    <property type="protein sequence ID" value="PLW30097.1"/>
    <property type="molecule type" value="Genomic_DNA"/>
</dbReference>